<evidence type="ECO:0000256" key="5">
    <source>
        <dbReference type="ARBA" id="ARBA00022917"/>
    </source>
</evidence>
<dbReference type="Pfam" id="PF00579">
    <property type="entry name" value="tRNA-synt_1b"/>
    <property type="match status" value="1"/>
</dbReference>
<dbReference type="SUPFAM" id="SSF52374">
    <property type="entry name" value="Nucleotidylyl transferase"/>
    <property type="match status" value="1"/>
</dbReference>
<gene>
    <name evidence="8 11" type="primary">tyrS</name>
    <name evidence="11" type="ORF">H359_0489</name>
</gene>
<evidence type="ECO:0000256" key="3">
    <source>
        <dbReference type="ARBA" id="ARBA00022840"/>
    </source>
</evidence>
<keyword evidence="8" id="KW-0963">Cytoplasm</keyword>
<dbReference type="GO" id="GO:0004831">
    <property type="term" value="F:tyrosine-tRNA ligase activity"/>
    <property type="evidence" value="ECO:0007669"/>
    <property type="project" value="UniProtKB-EC"/>
</dbReference>
<dbReference type="PRINTS" id="PR01040">
    <property type="entry name" value="TRNASYNTHTYR"/>
</dbReference>
<feature type="short sequence motif" description="'KMSKS' region" evidence="8">
    <location>
        <begin position="222"/>
        <end position="226"/>
    </location>
</feature>
<keyword evidence="3 8" id="KW-0067">ATP-binding</keyword>
<keyword evidence="5 8" id="KW-0648">Protein biosynthesis</keyword>
<feature type="binding site" evidence="8">
    <location>
        <position position="31"/>
    </location>
    <ligand>
        <name>L-tyrosine</name>
        <dbReference type="ChEBI" id="CHEBI:58315"/>
    </ligand>
</feature>
<dbReference type="InterPro" id="IPR036986">
    <property type="entry name" value="S4_RNA-bd_sf"/>
</dbReference>
<dbReference type="HAMAP" id="MF_02006">
    <property type="entry name" value="Tyr_tRNA_synth_type1"/>
    <property type="match status" value="1"/>
</dbReference>
<evidence type="ECO:0000313" key="11">
    <source>
        <dbReference type="EMBL" id="EQM62640.1"/>
    </source>
</evidence>
<dbReference type="InterPro" id="IPR002307">
    <property type="entry name" value="Tyr-tRNA-ligase"/>
</dbReference>
<dbReference type="CDD" id="cd00165">
    <property type="entry name" value="S4"/>
    <property type="match status" value="1"/>
</dbReference>
<dbReference type="CDD" id="cd00805">
    <property type="entry name" value="TyrRS_core"/>
    <property type="match status" value="1"/>
</dbReference>
<comment type="catalytic activity">
    <reaction evidence="7 8">
        <text>tRNA(Tyr) + L-tyrosine + ATP = L-tyrosyl-tRNA(Tyr) + AMP + diphosphate + H(+)</text>
        <dbReference type="Rhea" id="RHEA:10220"/>
        <dbReference type="Rhea" id="RHEA-COMP:9706"/>
        <dbReference type="Rhea" id="RHEA-COMP:9707"/>
        <dbReference type="ChEBI" id="CHEBI:15378"/>
        <dbReference type="ChEBI" id="CHEBI:30616"/>
        <dbReference type="ChEBI" id="CHEBI:33019"/>
        <dbReference type="ChEBI" id="CHEBI:58315"/>
        <dbReference type="ChEBI" id="CHEBI:78442"/>
        <dbReference type="ChEBI" id="CHEBI:78536"/>
        <dbReference type="ChEBI" id="CHEBI:456215"/>
        <dbReference type="EC" id="6.1.1.1"/>
    </reaction>
</comment>
<keyword evidence="4 9" id="KW-0694">RNA-binding</keyword>
<dbReference type="PANTHER" id="PTHR11766">
    <property type="entry name" value="TYROSYL-TRNA SYNTHETASE"/>
    <property type="match status" value="1"/>
</dbReference>
<dbReference type="EC" id="6.1.1.1" evidence="8"/>
<dbReference type="NCBIfam" id="TIGR00234">
    <property type="entry name" value="tyrS"/>
    <property type="match status" value="1"/>
</dbReference>
<dbReference type="PROSITE" id="PS50889">
    <property type="entry name" value="S4"/>
    <property type="match status" value="1"/>
</dbReference>
<reference evidence="11 12" key="1">
    <citation type="submission" date="2013-07" db="EMBL/GenBank/DDBJ databases">
        <title>Isolation of a new Chlamydia species from the feral Sacred Ibis (Threskiornis aethiopicus): Chlamydia ibidis.</title>
        <authorList>
            <person name="Vorimore F."/>
            <person name="Hsia R.-C."/>
            <person name="Huot-Creasy H."/>
            <person name="Bastian S."/>
            <person name="Deruyter L."/>
            <person name="Passet A."/>
            <person name="Sachse K."/>
            <person name="Bavoil P."/>
            <person name="Myers G."/>
            <person name="Laroucau K."/>
        </authorList>
    </citation>
    <scope>NUCLEOTIDE SEQUENCE [LARGE SCALE GENOMIC DNA]</scope>
    <source>
        <strain evidence="11 12">10-1398/6</strain>
    </source>
</reference>
<keyword evidence="1 8" id="KW-0436">Ligase</keyword>
<dbReference type="RefSeq" id="WP_020370045.1">
    <property type="nucleotide sequence ID" value="NZ_APJW01000002.1"/>
</dbReference>
<dbReference type="SUPFAM" id="SSF55174">
    <property type="entry name" value="Alpha-L RNA-binding motif"/>
    <property type="match status" value="1"/>
</dbReference>
<evidence type="ECO:0000256" key="6">
    <source>
        <dbReference type="ARBA" id="ARBA00023146"/>
    </source>
</evidence>
<protein>
    <recommendedName>
        <fullName evidence="8">Tyrosine--tRNA ligase</fullName>
        <ecNumber evidence="8">6.1.1.1</ecNumber>
    </recommendedName>
    <alternativeName>
        <fullName evidence="8">Tyrosyl-tRNA synthetase</fullName>
        <shortName evidence="8">TyrRS</shortName>
    </alternativeName>
</protein>
<evidence type="ECO:0000313" key="12">
    <source>
        <dbReference type="Proteomes" id="UP000016064"/>
    </source>
</evidence>
<feature type="domain" description="Tyrosine--tRNA ligase SYY-like C-terminal" evidence="10">
    <location>
        <begin position="346"/>
        <end position="405"/>
    </location>
</feature>
<evidence type="ECO:0000259" key="10">
    <source>
        <dbReference type="Pfam" id="PF22421"/>
    </source>
</evidence>
<dbReference type="InterPro" id="IPR024088">
    <property type="entry name" value="Tyr-tRNA-ligase_bac-type"/>
</dbReference>
<feature type="binding site" evidence="8">
    <location>
        <position position="166"/>
    </location>
    <ligand>
        <name>L-tyrosine</name>
        <dbReference type="ChEBI" id="CHEBI:58315"/>
    </ligand>
</feature>
<proteinExistence type="inferred from homology"/>
<sequence>MQGFIKYLQDREILENFSEGLDSLSGTVSAYLGFDPTAPSLHIGHWIGICFLHRLASYGITPIALVGGATGMIGDPSGKSTERVLLQPDEIVSNTDKIARLLSKYLPGIEIVNNLDWLNDYTVINFLRDVGKYFRLGSMLGKDTIKQRVYSQEGISYTEFSYLLLQSYDFAYLYKNRGVSLQCGGSDQWGNITSGIDFIRKQGLGHAHGLTYPLLTNSQGKKIGKTESGTLWLDSNMTSPYELYQYFLRLPDQEMPKIARTLTLLDNEAIFELDRELLSDPVSAKKKIASEIIAAVHGNQGLEDAVSVTESMHTGKLSVLSEGDFQELIGRGQGITLNKQSVIGKRWIDIVVETGFCKSKGEVRRLLEQKGLYVNTAPLSDLQSVLTETQINYGHYVLLSQGKKKKLILHLI</sequence>
<organism evidence="11 12">
    <name type="scientific">Chlamydia ibidis 10-1398/6</name>
    <dbReference type="NCBI Taxonomy" id="1046581"/>
    <lineage>
        <taxon>Bacteria</taxon>
        <taxon>Pseudomonadati</taxon>
        <taxon>Chlamydiota</taxon>
        <taxon>Chlamydiia</taxon>
        <taxon>Chlamydiales</taxon>
        <taxon>Chlamydiaceae</taxon>
        <taxon>Chlamydia/Chlamydophila group</taxon>
        <taxon>Chlamydia</taxon>
    </lineage>
</organism>
<dbReference type="Gene3D" id="3.40.50.620">
    <property type="entry name" value="HUPs"/>
    <property type="match status" value="1"/>
</dbReference>
<feature type="binding site" evidence="8">
    <location>
        <position position="162"/>
    </location>
    <ligand>
        <name>L-tyrosine</name>
        <dbReference type="ChEBI" id="CHEBI:58315"/>
    </ligand>
</feature>
<dbReference type="InterPro" id="IPR054608">
    <property type="entry name" value="SYY-like_C"/>
</dbReference>
<evidence type="ECO:0000256" key="2">
    <source>
        <dbReference type="ARBA" id="ARBA00022741"/>
    </source>
</evidence>
<dbReference type="Proteomes" id="UP000016064">
    <property type="component" value="Unassembled WGS sequence"/>
</dbReference>
<feature type="short sequence motif" description="'HIGH' region" evidence="8">
    <location>
        <begin position="36"/>
        <end position="45"/>
    </location>
</feature>
<evidence type="ECO:0000256" key="9">
    <source>
        <dbReference type="PROSITE-ProRule" id="PRU00182"/>
    </source>
</evidence>
<accession>A0ABP2XG40</accession>
<comment type="function">
    <text evidence="8">Catalyzes the attachment of tyrosine to tRNA(Tyr) in a two-step reaction: tyrosine is first activated by ATP to form Tyr-AMP and then transferred to the acceptor end of tRNA(Tyr).</text>
</comment>
<keyword evidence="12" id="KW-1185">Reference proteome</keyword>
<dbReference type="InterPro" id="IPR014729">
    <property type="entry name" value="Rossmann-like_a/b/a_fold"/>
</dbReference>
<comment type="subcellular location">
    <subcellularLocation>
        <location evidence="8">Cytoplasm</location>
    </subcellularLocation>
</comment>
<dbReference type="Gene3D" id="3.10.290.10">
    <property type="entry name" value="RNA-binding S4 domain"/>
    <property type="match status" value="1"/>
</dbReference>
<dbReference type="InterPro" id="IPR024107">
    <property type="entry name" value="Tyr-tRNA-ligase_bac_1"/>
</dbReference>
<dbReference type="Gene3D" id="1.10.240.10">
    <property type="entry name" value="Tyrosyl-Transfer RNA Synthetase"/>
    <property type="match status" value="1"/>
</dbReference>
<keyword evidence="2 8" id="KW-0547">Nucleotide-binding</keyword>
<comment type="caution">
    <text evidence="11">The sequence shown here is derived from an EMBL/GenBank/DDBJ whole genome shotgun (WGS) entry which is preliminary data.</text>
</comment>
<dbReference type="EMBL" id="APJW01000002">
    <property type="protein sequence ID" value="EQM62640.1"/>
    <property type="molecule type" value="Genomic_DNA"/>
</dbReference>
<name>A0ABP2XG40_9CHLA</name>
<dbReference type="PANTHER" id="PTHR11766:SF0">
    <property type="entry name" value="TYROSINE--TRNA LIGASE, MITOCHONDRIAL"/>
    <property type="match status" value="1"/>
</dbReference>
<evidence type="ECO:0000256" key="7">
    <source>
        <dbReference type="ARBA" id="ARBA00048248"/>
    </source>
</evidence>
<evidence type="ECO:0000256" key="1">
    <source>
        <dbReference type="ARBA" id="ARBA00022598"/>
    </source>
</evidence>
<comment type="subunit">
    <text evidence="8">Homodimer.</text>
</comment>
<feature type="binding site" evidence="8">
    <location>
        <position position="225"/>
    </location>
    <ligand>
        <name>ATP</name>
        <dbReference type="ChEBI" id="CHEBI:30616"/>
    </ligand>
</feature>
<dbReference type="Pfam" id="PF22421">
    <property type="entry name" value="SYY_C-terminal"/>
    <property type="match status" value="1"/>
</dbReference>
<keyword evidence="6 8" id="KW-0030">Aminoacyl-tRNA synthetase</keyword>
<dbReference type="InterPro" id="IPR002305">
    <property type="entry name" value="aa-tRNA-synth_Ic"/>
</dbReference>
<evidence type="ECO:0000256" key="8">
    <source>
        <dbReference type="HAMAP-Rule" id="MF_02006"/>
    </source>
</evidence>
<evidence type="ECO:0000256" key="4">
    <source>
        <dbReference type="ARBA" id="ARBA00022884"/>
    </source>
</evidence>
<comment type="similarity">
    <text evidence="8">Belongs to the class-I aminoacyl-tRNA synthetase family. TyrS type 1 subfamily.</text>
</comment>